<dbReference type="AlphaFoldDB" id="A0A4C1YHN2"/>
<dbReference type="EMBL" id="BGZK01001203">
    <property type="protein sequence ID" value="GBP74322.1"/>
    <property type="molecule type" value="Genomic_DNA"/>
</dbReference>
<reference evidence="1 2" key="1">
    <citation type="journal article" date="2019" name="Commun. Biol.">
        <title>The bagworm genome reveals a unique fibroin gene that provides high tensile strength.</title>
        <authorList>
            <person name="Kono N."/>
            <person name="Nakamura H."/>
            <person name="Ohtoshi R."/>
            <person name="Tomita M."/>
            <person name="Numata K."/>
            <person name="Arakawa K."/>
        </authorList>
    </citation>
    <scope>NUCLEOTIDE SEQUENCE [LARGE SCALE GENOMIC DNA]</scope>
</reference>
<protein>
    <submittedName>
        <fullName evidence="1">Uncharacterized protein</fullName>
    </submittedName>
</protein>
<name>A0A4C1YHN2_EUMVA</name>
<keyword evidence="2" id="KW-1185">Reference proteome</keyword>
<proteinExistence type="predicted"/>
<comment type="caution">
    <text evidence="1">The sequence shown here is derived from an EMBL/GenBank/DDBJ whole genome shotgun (WGS) entry which is preliminary data.</text>
</comment>
<evidence type="ECO:0000313" key="1">
    <source>
        <dbReference type="EMBL" id="GBP74322.1"/>
    </source>
</evidence>
<dbReference type="Proteomes" id="UP000299102">
    <property type="component" value="Unassembled WGS sequence"/>
</dbReference>
<organism evidence="1 2">
    <name type="scientific">Eumeta variegata</name>
    <name type="common">Bagworm moth</name>
    <name type="synonym">Eumeta japonica</name>
    <dbReference type="NCBI Taxonomy" id="151549"/>
    <lineage>
        <taxon>Eukaryota</taxon>
        <taxon>Metazoa</taxon>
        <taxon>Ecdysozoa</taxon>
        <taxon>Arthropoda</taxon>
        <taxon>Hexapoda</taxon>
        <taxon>Insecta</taxon>
        <taxon>Pterygota</taxon>
        <taxon>Neoptera</taxon>
        <taxon>Endopterygota</taxon>
        <taxon>Lepidoptera</taxon>
        <taxon>Glossata</taxon>
        <taxon>Ditrysia</taxon>
        <taxon>Tineoidea</taxon>
        <taxon>Psychidae</taxon>
        <taxon>Oiketicinae</taxon>
        <taxon>Eumeta</taxon>
    </lineage>
</organism>
<evidence type="ECO:0000313" key="2">
    <source>
        <dbReference type="Proteomes" id="UP000299102"/>
    </source>
</evidence>
<gene>
    <name evidence="1" type="ORF">EVAR_40152_1</name>
</gene>
<accession>A0A4C1YHN2</accession>
<sequence length="150" mass="16812">MKGDLYNARLTSAASYGPMHCQGTLVPKPEELCGALGTAEYIPVCKQTERKRNTLRNCMRIRRGSVLFFSHVPIDAIRLQQYNRCLGCWITITPSPARVMSFTGCGNEIVPELENHDLGPLSTQASLHRRVFILIRSLAAYVQNYPTTRA</sequence>